<dbReference type="OrthoDB" id="9904228at2"/>
<dbReference type="Proteomes" id="UP000237350">
    <property type="component" value="Unassembled WGS sequence"/>
</dbReference>
<evidence type="ECO:0000313" key="3">
    <source>
        <dbReference type="Proteomes" id="UP000237350"/>
    </source>
</evidence>
<feature type="coiled-coil region" evidence="1">
    <location>
        <begin position="195"/>
        <end position="225"/>
    </location>
</feature>
<dbReference type="EMBL" id="LPWH01000062">
    <property type="protein sequence ID" value="POR02225.1"/>
    <property type="molecule type" value="Genomic_DNA"/>
</dbReference>
<proteinExistence type="predicted"/>
<dbReference type="AlphaFoldDB" id="A0A2S4JRS3"/>
<evidence type="ECO:0000313" key="2">
    <source>
        <dbReference type="EMBL" id="POR02225.1"/>
    </source>
</evidence>
<comment type="caution">
    <text evidence="2">The sequence shown here is derived from an EMBL/GenBank/DDBJ whole genome shotgun (WGS) entry which is preliminary data.</text>
</comment>
<organism evidence="2 3">
    <name type="scientific">Alkalispirochaeta sphaeroplastigenens</name>
    <dbReference type="NCBI Taxonomy" id="1187066"/>
    <lineage>
        <taxon>Bacteria</taxon>
        <taxon>Pseudomonadati</taxon>
        <taxon>Spirochaetota</taxon>
        <taxon>Spirochaetia</taxon>
        <taxon>Spirochaetales</taxon>
        <taxon>Spirochaetaceae</taxon>
        <taxon>Alkalispirochaeta</taxon>
    </lineage>
</organism>
<protein>
    <submittedName>
        <fullName evidence="2">Uncharacterized protein</fullName>
    </submittedName>
</protein>
<name>A0A2S4JRS3_9SPIO</name>
<accession>A0A2S4JRS3</accession>
<gene>
    <name evidence="2" type="ORF">AU468_06440</name>
</gene>
<keyword evidence="3" id="KW-1185">Reference proteome</keyword>
<keyword evidence="1" id="KW-0175">Coiled coil</keyword>
<dbReference type="RefSeq" id="WP_103680004.1">
    <property type="nucleotide sequence ID" value="NZ_LPWH01000062.1"/>
</dbReference>
<evidence type="ECO:0000256" key="1">
    <source>
        <dbReference type="SAM" id="Coils"/>
    </source>
</evidence>
<sequence>MSRCRGSYRVGAFCRAAAFLLFQLFLLDHLAAREAFPLREELAARGFSVESFHRDGLRVSAELRHRQGFPVVISSASGVGSDQVERFLGLHELLEDLPGLQIGRIRLALEGSRMTAVVLPREYRLQGEDYLAYLPGGMRFVFEEAWTYDFRLLVESFSLRVQGQFLTARQLSERIISAVENPAGYIRSSDPYYLAQRLEQQQRVLEDLGQRLQEQTRALEDQRQAQAAALAQTSEELTRTFREALTLMENELERARRGVVLLEGRSLFGSLRDLSPQALAAAFALLGEEPSLDPEELRERVNRTLPEGVAPLHRRHAEAVLAVSRGELPER</sequence>
<reference evidence="3" key="1">
    <citation type="submission" date="2015-12" db="EMBL/GenBank/DDBJ databases">
        <authorList>
            <person name="Lodha T.D."/>
            <person name="Chintalapati S."/>
            <person name="Chintalapati V.R."/>
            <person name="Sravanthi T."/>
        </authorList>
    </citation>
    <scope>NUCLEOTIDE SEQUENCE [LARGE SCALE GENOMIC DNA]</scope>
    <source>
        <strain evidence="3">JC133</strain>
    </source>
</reference>